<dbReference type="GO" id="GO:0042574">
    <property type="term" value="P:retinal metabolic process"/>
    <property type="evidence" value="ECO:0007669"/>
    <property type="project" value="TreeGrafter"/>
</dbReference>
<dbReference type="AlphaFoldDB" id="A0A8C6P913"/>
<evidence type="ECO:0000313" key="7">
    <source>
        <dbReference type="Proteomes" id="UP000694548"/>
    </source>
</evidence>
<feature type="binding site" evidence="4">
    <location>
        <position position="417"/>
    </location>
    <ligand>
        <name>Fe cation</name>
        <dbReference type="ChEBI" id="CHEBI:24875"/>
        <note>catalytic</note>
    </ligand>
</feature>
<dbReference type="GO" id="GO:0003834">
    <property type="term" value="F:beta-carotene 15,15'-dioxygenase activity"/>
    <property type="evidence" value="ECO:0007669"/>
    <property type="project" value="TreeGrafter"/>
</dbReference>
<dbReference type="GeneTree" id="ENSGT00950000182913"/>
<organism evidence="6 7">
    <name type="scientific">Nothobranchius furzeri</name>
    <name type="common">Turquoise killifish</name>
    <dbReference type="NCBI Taxonomy" id="105023"/>
    <lineage>
        <taxon>Eukaryota</taxon>
        <taxon>Metazoa</taxon>
        <taxon>Chordata</taxon>
        <taxon>Craniata</taxon>
        <taxon>Vertebrata</taxon>
        <taxon>Euteleostomi</taxon>
        <taxon>Actinopterygii</taxon>
        <taxon>Neopterygii</taxon>
        <taxon>Teleostei</taxon>
        <taxon>Neoteleostei</taxon>
        <taxon>Acanthomorphata</taxon>
        <taxon>Ovalentaria</taxon>
        <taxon>Atherinomorphae</taxon>
        <taxon>Cyprinodontiformes</taxon>
        <taxon>Nothobranchiidae</taxon>
        <taxon>Nothobranchius</taxon>
    </lineage>
</organism>
<dbReference type="GO" id="GO:0016121">
    <property type="term" value="P:carotene catabolic process"/>
    <property type="evidence" value="ECO:0007669"/>
    <property type="project" value="TreeGrafter"/>
</dbReference>
<dbReference type="GO" id="GO:0005739">
    <property type="term" value="C:mitochondrion"/>
    <property type="evidence" value="ECO:0007669"/>
    <property type="project" value="TreeGrafter"/>
</dbReference>
<name>A0A8C6P913_NOTFU</name>
<feature type="binding site" evidence="4">
    <location>
        <position position="346"/>
    </location>
    <ligand>
        <name>Fe cation</name>
        <dbReference type="ChEBI" id="CHEBI:24875"/>
        <note>catalytic</note>
    </ligand>
</feature>
<dbReference type="PANTHER" id="PTHR10543:SF107">
    <property type="entry name" value="BETA-CAROTENE 15, 15-DIOXYGENASE 2"/>
    <property type="match status" value="1"/>
</dbReference>
<evidence type="ECO:0000313" key="6">
    <source>
        <dbReference type="Ensembl" id="ENSNFUP00015039983.1"/>
    </source>
</evidence>
<evidence type="ECO:0000256" key="5">
    <source>
        <dbReference type="RuleBase" id="RU003799"/>
    </source>
</evidence>
<evidence type="ECO:0000256" key="1">
    <source>
        <dbReference type="ARBA" id="ARBA00006787"/>
    </source>
</evidence>
<gene>
    <name evidence="6" type="primary">bco2l</name>
</gene>
<accession>A0A8C6P913</accession>
<dbReference type="PANTHER" id="PTHR10543">
    <property type="entry name" value="BETA-CAROTENE DIOXYGENASE"/>
    <property type="match status" value="1"/>
</dbReference>
<comment type="cofactor">
    <cofactor evidence="4">
        <name>Fe(2+)</name>
        <dbReference type="ChEBI" id="CHEBI:29033"/>
    </cofactor>
    <text evidence="4">Binds 1 Fe(2+) ion per subunit.</text>
</comment>
<reference evidence="6" key="3">
    <citation type="submission" date="2025-09" db="UniProtKB">
        <authorList>
            <consortium name="Ensembl"/>
        </authorList>
    </citation>
    <scope>IDENTIFICATION</scope>
</reference>
<dbReference type="GO" id="GO:0046872">
    <property type="term" value="F:metal ion binding"/>
    <property type="evidence" value="ECO:0007669"/>
    <property type="project" value="UniProtKB-KW"/>
</dbReference>
<comment type="similarity">
    <text evidence="1 5">Belongs to the carotenoid oxygenase family.</text>
</comment>
<proteinExistence type="inferred from homology"/>
<dbReference type="GO" id="GO:0010436">
    <property type="term" value="F:carotenoid dioxygenase activity"/>
    <property type="evidence" value="ECO:0007669"/>
    <property type="project" value="TreeGrafter"/>
</dbReference>
<evidence type="ECO:0000256" key="4">
    <source>
        <dbReference type="PIRSR" id="PIRSR604294-1"/>
    </source>
</evidence>
<feature type="binding site" evidence="4">
    <location>
        <position position="634"/>
    </location>
    <ligand>
        <name>Fe cation</name>
        <dbReference type="ChEBI" id="CHEBI:24875"/>
        <note>catalytic</note>
    </ligand>
</feature>
<feature type="binding site" evidence="4">
    <location>
        <position position="284"/>
    </location>
    <ligand>
        <name>Fe cation</name>
        <dbReference type="ChEBI" id="CHEBI:24875"/>
        <note>catalytic</note>
    </ligand>
</feature>
<protein>
    <submittedName>
        <fullName evidence="6">Beta-carotene 15, 15-dioxygenase 2, like</fullName>
    </submittedName>
</protein>
<dbReference type="Proteomes" id="UP000694548">
    <property type="component" value="Chromosome sgr18"/>
</dbReference>
<keyword evidence="3 4" id="KW-0408">Iron</keyword>
<reference evidence="6" key="1">
    <citation type="submission" date="2014-08" db="EMBL/GenBank/DDBJ databases">
        <authorList>
            <person name="Senf B."/>
            <person name="Petzold A."/>
            <person name="Downie B.R."/>
            <person name="Koch P."/>
            <person name="Platzer M."/>
        </authorList>
    </citation>
    <scope>NUCLEOTIDE SEQUENCE [LARGE SCALE GENOMIC DNA]</scope>
    <source>
        <strain evidence="6">GRZ</strain>
    </source>
</reference>
<dbReference type="Ensembl" id="ENSNFUT00015041744.1">
    <property type="protein sequence ID" value="ENSNFUP00015039983.1"/>
    <property type="gene ID" value="ENSNFUG00015019162.1"/>
</dbReference>
<sequence>MLAICLHLFLEPFITIKPILTPLSHFLCCPLLHILTPPVGEVTISTTKYTFKPHAVYTFVLDISLSSSNNGQTFSIKRLHLRRAPPLAASRWLPERTRPEVSSRERCPRASGLESLLPLVSSVEETPEPIPTTIKGTIPAWINGSFLRNGPGKFEFGDDRYNHWFDGMALMHRFHICQGSVTYCSRFLRSDSYVNNSEKNRIMISEFGTSAMPDPCKNFLERFLSRFQLPKATDNANVNFVKYKGDYYVSTETNYMRRVDPQSLETKEKVDWSQYIAINSATAHPHYDHEGASYNMGSSYGRSGYFYNIIRVPPPTTATEDSADLTGAEVICSIPAAQSRKPSYFHSFVMSENYIVFVEQPIKLDLLRFMLYKIQGKPFQKIMTWEPRCDVIFHLVDKHTGQESEVKYRAAPMFTLHQINAFEDNGFLVMDMCCGDDGEIIGDFTLENLRRESVQEMDEFYNSLCRNLPRRYVLPLNVDEQTPLDQNLVTLSYCKATATKTKPGEVYVTHEELHGDELLQYGGLEFPQINYNKHNGKPYRYFYACGFGHVFADSLLKMDVRTKELKVWRYPGLYPSEPVFVASPKAAEEDDGVVLSVIITPRKEKSTFLLVLDAKTFTELGRAEVPVNIPCGTHGVFNEMG</sequence>
<dbReference type="Pfam" id="PF03055">
    <property type="entry name" value="RPE65"/>
    <property type="match status" value="1"/>
</dbReference>
<evidence type="ECO:0000256" key="2">
    <source>
        <dbReference type="ARBA" id="ARBA00022723"/>
    </source>
</evidence>
<dbReference type="InterPro" id="IPR004294">
    <property type="entry name" value="Carotenoid_Oase"/>
</dbReference>
<keyword evidence="7" id="KW-1185">Reference proteome</keyword>
<evidence type="ECO:0000256" key="3">
    <source>
        <dbReference type="ARBA" id="ARBA00023004"/>
    </source>
</evidence>
<keyword evidence="2 4" id="KW-0479">Metal-binding</keyword>
<reference evidence="6" key="2">
    <citation type="submission" date="2025-08" db="UniProtKB">
        <authorList>
            <consortium name="Ensembl"/>
        </authorList>
    </citation>
    <scope>IDENTIFICATION</scope>
</reference>